<keyword evidence="2" id="KW-1185">Reference proteome</keyword>
<dbReference type="OMA" id="IMNPTIS"/>
<protein>
    <submittedName>
        <fullName evidence="1">Uncharacterized protein</fullName>
    </submittedName>
</protein>
<reference evidence="2" key="1">
    <citation type="submission" date="2017-04" db="EMBL/GenBank/DDBJ databases">
        <title>Plasmodium gonderi genome.</title>
        <authorList>
            <person name="Arisue N."/>
            <person name="Honma H."/>
            <person name="Kawai S."/>
            <person name="Tougan T."/>
            <person name="Tanabe K."/>
            <person name="Horii T."/>
        </authorList>
    </citation>
    <scope>NUCLEOTIDE SEQUENCE [LARGE SCALE GENOMIC DNA]</scope>
    <source>
        <strain evidence="2">ATCC 30045</strain>
    </source>
</reference>
<dbReference type="AlphaFoldDB" id="A0A1Y1JEY1"/>
<name>A0A1Y1JEY1_PLAGO</name>
<comment type="caution">
    <text evidence="1">The sequence shown here is derived from an EMBL/GenBank/DDBJ whole genome shotgun (WGS) entry which is preliminary data.</text>
</comment>
<dbReference type="EMBL" id="BDQF01000006">
    <property type="protein sequence ID" value="GAW79767.1"/>
    <property type="molecule type" value="Genomic_DNA"/>
</dbReference>
<dbReference type="OrthoDB" id="386034at2759"/>
<gene>
    <name evidence="1" type="ORF">PGO_051770</name>
</gene>
<evidence type="ECO:0000313" key="1">
    <source>
        <dbReference type="EMBL" id="GAW79767.1"/>
    </source>
</evidence>
<accession>A0A1Y1JEY1</accession>
<dbReference type="GeneID" id="39746479"/>
<evidence type="ECO:0000313" key="2">
    <source>
        <dbReference type="Proteomes" id="UP000195521"/>
    </source>
</evidence>
<proteinExistence type="predicted"/>
<organism evidence="1 2">
    <name type="scientific">Plasmodium gonderi</name>
    <dbReference type="NCBI Taxonomy" id="77519"/>
    <lineage>
        <taxon>Eukaryota</taxon>
        <taxon>Sar</taxon>
        <taxon>Alveolata</taxon>
        <taxon>Apicomplexa</taxon>
        <taxon>Aconoidasida</taxon>
        <taxon>Haemosporida</taxon>
        <taxon>Plasmodiidae</taxon>
        <taxon>Plasmodium</taxon>
        <taxon>Plasmodium (Plasmodium)</taxon>
    </lineage>
</organism>
<dbReference type="Proteomes" id="UP000195521">
    <property type="component" value="Unassembled WGS sequence"/>
</dbReference>
<sequence length="165" mass="19118">MRTVLFNGPFIPEIDVGYNVQVNGVSINFLKDPFCFRDKMIKSAVCKKIENEPNEELLPYDENEEIMNPTISMEATELQRCIYEDGGEIEDDMTHKNSLSHKPVYGLSYGAIYKSNGVMNPHNYNKKIKYIQSNREIEITHKIPKLDINSIHNQEELIILHRCNI</sequence>
<dbReference type="RefSeq" id="XP_028542356.1">
    <property type="nucleotide sequence ID" value="XM_028686555.1"/>
</dbReference>